<evidence type="ECO:0000256" key="1">
    <source>
        <dbReference type="SAM" id="MobiDB-lite"/>
    </source>
</evidence>
<protein>
    <recommendedName>
        <fullName evidence="4">Aminoglycoside phosphotransferase domain-containing protein</fullName>
    </recommendedName>
</protein>
<proteinExistence type="predicted"/>
<feature type="region of interest" description="Disordered" evidence="1">
    <location>
        <begin position="1"/>
        <end position="32"/>
    </location>
</feature>
<dbReference type="OrthoDB" id="2906425at2759"/>
<dbReference type="CDD" id="cd05120">
    <property type="entry name" value="APH_ChoK_like"/>
    <property type="match status" value="1"/>
</dbReference>
<feature type="compositionally biased region" description="Basic residues" evidence="1">
    <location>
        <begin position="1"/>
        <end position="10"/>
    </location>
</feature>
<evidence type="ECO:0000313" key="3">
    <source>
        <dbReference type="Proteomes" id="UP000785200"/>
    </source>
</evidence>
<evidence type="ECO:0008006" key="4">
    <source>
        <dbReference type="Google" id="ProtNLM"/>
    </source>
</evidence>
<evidence type="ECO:0000313" key="2">
    <source>
        <dbReference type="EMBL" id="KAG0644938.1"/>
    </source>
</evidence>
<dbReference type="AlphaFoldDB" id="A0A9P6SKY9"/>
<dbReference type="InterPro" id="IPR051678">
    <property type="entry name" value="AGP_Transferase"/>
</dbReference>
<organism evidence="2 3">
    <name type="scientific">Hyphodiscus hymeniophilus</name>
    <dbReference type="NCBI Taxonomy" id="353542"/>
    <lineage>
        <taxon>Eukaryota</taxon>
        <taxon>Fungi</taxon>
        <taxon>Dikarya</taxon>
        <taxon>Ascomycota</taxon>
        <taxon>Pezizomycotina</taxon>
        <taxon>Leotiomycetes</taxon>
        <taxon>Helotiales</taxon>
        <taxon>Hyphodiscaceae</taxon>
        <taxon>Hyphodiscus</taxon>
    </lineage>
</organism>
<accession>A0A9P6SKY9</accession>
<dbReference type="EMBL" id="VNKQ01000021">
    <property type="protein sequence ID" value="KAG0644938.1"/>
    <property type="molecule type" value="Genomic_DNA"/>
</dbReference>
<gene>
    <name evidence="2" type="ORF">D0Z07_9339</name>
</gene>
<keyword evidence="3" id="KW-1185">Reference proteome</keyword>
<comment type="caution">
    <text evidence="2">The sequence shown here is derived from an EMBL/GenBank/DDBJ whole genome shotgun (WGS) entry which is preliminary data.</text>
</comment>
<dbReference type="PANTHER" id="PTHR21310:SF55">
    <property type="entry name" value="AMINOGLYCOSIDE PHOSPHOTRANSFERASE DOMAIN-CONTAINING PROTEIN"/>
    <property type="match status" value="1"/>
</dbReference>
<dbReference type="PANTHER" id="PTHR21310">
    <property type="entry name" value="AMINOGLYCOSIDE PHOSPHOTRANSFERASE-RELATED-RELATED"/>
    <property type="match status" value="1"/>
</dbReference>
<dbReference type="InterPro" id="IPR011009">
    <property type="entry name" value="Kinase-like_dom_sf"/>
</dbReference>
<name>A0A9P6SKY9_9HELO</name>
<sequence length="200" mass="22949">MLRRRMRMRCRPTTEVHSRGTTEATKGSSYSDPINSTRLNRFLVLAGVKLLRRFRPSWGSVLFLAPNLCVKIGEHTHLSEASTMHFIRENTSIPVPKVYCAFRWRGKAYIAMERISGMPAAASWERLPERSRERLLGQLREIIDEMRKMPAANGKISNVDGGSLYDCRLPSSLDRFGPFENTQEFHTFLRNSIEDAPPEH</sequence>
<dbReference type="Proteomes" id="UP000785200">
    <property type="component" value="Unassembled WGS sequence"/>
</dbReference>
<feature type="compositionally biased region" description="Polar residues" evidence="1">
    <location>
        <begin position="21"/>
        <end position="32"/>
    </location>
</feature>
<reference evidence="2" key="1">
    <citation type="submission" date="2019-07" db="EMBL/GenBank/DDBJ databases">
        <title>Hyphodiscus hymeniophilus genome sequencing and assembly.</title>
        <authorList>
            <person name="Kramer G."/>
            <person name="Nodwell J."/>
        </authorList>
    </citation>
    <scope>NUCLEOTIDE SEQUENCE</scope>
    <source>
        <strain evidence="2">ATCC 34498</strain>
    </source>
</reference>
<dbReference type="SUPFAM" id="SSF56112">
    <property type="entry name" value="Protein kinase-like (PK-like)"/>
    <property type="match status" value="1"/>
</dbReference>